<organism evidence="4">
    <name type="scientific">Cryptomonas curvata</name>
    <dbReference type="NCBI Taxonomy" id="233186"/>
    <lineage>
        <taxon>Eukaryota</taxon>
        <taxon>Cryptophyceae</taxon>
        <taxon>Cryptomonadales</taxon>
        <taxon>Cryptomonadaceae</taxon>
        <taxon>Cryptomonas</taxon>
    </lineage>
</organism>
<gene>
    <name evidence="3" type="ORF">CCUR1050_LOCUS31046</name>
    <name evidence="4" type="ORF">CCUR1050_LOCUS31051</name>
</gene>
<dbReference type="GO" id="GO:0019760">
    <property type="term" value="P:glucosinolate metabolic process"/>
    <property type="evidence" value="ECO:0007669"/>
    <property type="project" value="UniProtKB-ARBA"/>
</dbReference>
<evidence type="ECO:0000256" key="2">
    <source>
        <dbReference type="ARBA" id="ARBA00023004"/>
    </source>
</evidence>
<sequence length="241" mass="25433">MLYAFGGYDSGYAVPAPLSNFSRFNPRNNSWTDLVPISNGSVPSARYAMGFTSTPDGRLFVFGGHGESGLLGDLSCYDPAVGVWTALGGGGEPPSARESMGFVATSDGRLWVYGGYHESALGDLRSYDPDSGNWTLARDRGLLDIQIARYGMGMTAGPGAFLYVFGGSDGSSRLGLARSRPGWVGGTCWDSCLRCRSPPNSGGVLVLLARGGSSCVWASASSIVYALAYLVWNERGLQGQH</sequence>
<reference evidence="4" key="1">
    <citation type="submission" date="2021-01" db="EMBL/GenBank/DDBJ databases">
        <authorList>
            <person name="Corre E."/>
            <person name="Pelletier E."/>
            <person name="Niang G."/>
            <person name="Scheremetjew M."/>
            <person name="Finn R."/>
            <person name="Kale V."/>
            <person name="Holt S."/>
            <person name="Cochrane G."/>
            <person name="Meng A."/>
            <person name="Brown T."/>
            <person name="Cohen L."/>
        </authorList>
    </citation>
    <scope>NUCLEOTIDE SEQUENCE</scope>
    <source>
        <strain evidence="4">CCAP979/52</strain>
    </source>
</reference>
<dbReference type="SUPFAM" id="SSF117281">
    <property type="entry name" value="Kelch motif"/>
    <property type="match status" value="1"/>
</dbReference>
<dbReference type="AlphaFoldDB" id="A0A6T8E090"/>
<dbReference type="InterPro" id="IPR015915">
    <property type="entry name" value="Kelch-typ_b-propeller"/>
</dbReference>
<dbReference type="EMBL" id="HBEZ01056500">
    <property type="protein sequence ID" value="CAD8658983.1"/>
    <property type="molecule type" value="Transcribed_RNA"/>
</dbReference>
<keyword evidence="2" id="KW-0408">Iron</keyword>
<dbReference type="PANTHER" id="PTHR47435">
    <property type="entry name" value="KELCH REPEAT PROTEIN (AFU_ORTHOLOGUE AFUA_5G12780)"/>
    <property type="match status" value="1"/>
</dbReference>
<proteinExistence type="predicted"/>
<dbReference type="Pfam" id="PF24681">
    <property type="entry name" value="Kelch_KLHDC2_KLHL20_DRC7"/>
    <property type="match status" value="1"/>
</dbReference>
<evidence type="ECO:0000256" key="1">
    <source>
        <dbReference type="ARBA" id="ARBA00022737"/>
    </source>
</evidence>
<name>A0A6T8E090_9CRYP</name>
<evidence type="ECO:0000313" key="3">
    <source>
        <dbReference type="EMBL" id="CAD8658983.1"/>
    </source>
</evidence>
<accession>A0A6T8E090</accession>
<protein>
    <submittedName>
        <fullName evidence="4">Uncharacterized protein</fullName>
    </submittedName>
</protein>
<dbReference type="EMBL" id="HBEZ01056505">
    <property type="protein sequence ID" value="CAD8658995.1"/>
    <property type="molecule type" value="Transcribed_RNA"/>
</dbReference>
<dbReference type="PANTHER" id="PTHR47435:SF4">
    <property type="entry name" value="KELCH REPEAT PROTEIN (AFU_ORTHOLOGUE AFUA_5G12780)"/>
    <property type="match status" value="1"/>
</dbReference>
<keyword evidence="1" id="KW-0677">Repeat</keyword>
<evidence type="ECO:0000313" key="4">
    <source>
        <dbReference type="EMBL" id="CAD8658995.1"/>
    </source>
</evidence>
<dbReference type="Gene3D" id="2.120.10.80">
    <property type="entry name" value="Kelch-type beta propeller"/>
    <property type="match status" value="1"/>
</dbReference>